<dbReference type="SUPFAM" id="SSF48452">
    <property type="entry name" value="TPR-like"/>
    <property type="match status" value="2"/>
</dbReference>
<dbReference type="FunFam" id="1.25.40.10:FF:000073">
    <property type="entry name" value="Pentatricopeptide repeat-containing protein chloroplastic"/>
    <property type="match status" value="1"/>
</dbReference>
<feature type="repeat" description="PPR" evidence="3">
    <location>
        <begin position="157"/>
        <end position="187"/>
    </location>
</feature>
<dbReference type="OrthoDB" id="185373at2759"/>
<gene>
    <name evidence="5" type="ORF">STAS_09615</name>
</gene>
<dbReference type="Pfam" id="PF14432">
    <property type="entry name" value="DYW_deaminase"/>
    <property type="match status" value="1"/>
</dbReference>
<dbReference type="GO" id="GO:0009451">
    <property type="term" value="P:RNA modification"/>
    <property type="evidence" value="ECO:0007669"/>
    <property type="project" value="InterPro"/>
</dbReference>
<feature type="repeat" description="PPR" evidence="3">
    <location>
        <begin position="425"/>
        <end position="459"/>
    </location>
</feature>
<dbReference type="PANTHER" id="PTHR47926">
    <property type="entry name" value="PENTATRICOPEPTIDE REPEAT-CONTAINING PROTEIN"/>
    <property type="match status" value="1"/>
</dbReference>
<evidence type="ECO:0000256" key="2">
    <source>
        <dbReference type="ARBA" id="ARBA00022737"/>
    </source>
</evidence>
<reference evidence="6" key="1">
    <citation type="journal article" date="2019" name="Curr. Biol.">
        <title>Genome Sequence of Striga asiatica Provides Insight into the Evolution of Plant Parasitism.</title>
        <authorList>
            <person name="Yoshida S."/>
            <person name="Kim S."/>
            <person name="Wafula E.K."/>
            <person name="Tanskanen J."/>
            <person name="Kim Y.M."/>
            <person name="Honaas L."/>
            <person name="Yang Z."/>
            <person name="Spallek T."/>
            <person name="Conn C.E."/>
            <person name="Ichihashi Y."/>
            <person name="Cheong K."/>
            <person name="Cui S."/>
            <person name="Der J.P."/>
            <person name="Gundlach H."/>
            <person name="Jiao Y."/>
            <person name="Hori C."/>
            <person name="Ishida J.K."/>
            <person name="Kasahara H."/>
            <person name="Kiba T."/>
            <person name="Kim M.S."/>
            <person name="Koo N."/>
            <person name="Laohavisit A."/>
            <person name="Lee Y.H."/>
            <person name="Lumba S."/>
            <person name="McCourt P."/>
            <person name="Mortimer J.C."/>
            <person name="Mutuku J.M."/>
            <person name="Nomura T."/>
            <person name="Sasaki-Sekimoto Y."/>
            <person name="Seto Y."/>
            <person name="Wang Y."/>
            <person name="Wakatake T."/>
            <person name="Sakakibara H."/>
            <person name="Demura T."/>
            <person name="Yamaguchi S."/>
            <person name="Yoneyama K."/>
            <person name="Manabe R.I."/>
            <person name="Nelson D.C."/>
            <person name="Schulman A.H."/>
            <person name="Timko M.P."/>
            <person name="dePamphilis C.W."/>
            <person name="Choi D."/>
            <person name="Shirasu K."/>
        </authorList>
    </citation>
    <scope>NUCLEOTIDE SEQUENCE [LARGE SCALE GENOMIC DNA]</scope>
    <source>
        <strain evidence="6">cv. UVA1</strain>
    </source>
</reference>
<dbReference type="InterPro" id="IPR046960">
    <property type="entry name" value="PPR_At4g14850-like_plant"/>
</dbReference>
<dbReference type="InterPro" id="IPR032867">
    <property type="entry name" value="DYW_dom"/>
</dbReference>
<evidence type="ECO:0000259" key="4">
    <source>
        <dbReference type="Pfam" id="PF14432"/>
    </source>
</evidence>
<feature type="repeat" description="PPR" evidence="3">
    <location>
        <begin position="188"/>
        <end position="223"/>
    </location>
</feature>
<keyword evidence="6" id="KW-1185">Reference proteome</keyword>
<dbReference type="Gene3D" id="1.25.40.10">
    <property type="entry name" value="Tetratricopeptide repeat domain"/>
    <property type="match status" value="5"/>
</dbReference>
<dbReference type="FunFam" id="1.25.40.10:FF:000557">
    <property type="entry name" value="Pentatricopeptide repeat-containing protein, chloroplastic"/>
    <property type="match status" value="1"/>
</dbReference>
<dbReference type="InterPro" id="IPR046848">
    <property type="entry name" value="E_motif"/>
</dbReference>
<dbReference type="Pfam" id="PF20430">
    <property type="entry name" value="Eplus_motif"/>
    <property type="match status" value="1"/>
</dbReference>
<dbReference type="FunFam" id="1.25.40.10:FF:002148">
    <property type="entry name" value="Pentatricopeptide repeat-containing protein At2g29760, chloroplastic"/>
    <property type="match status" value="1"/>
</dbReference>
<dbReference type="InterPro" id="IPR002885">
    <property type="entry name" value="PPR_rpt"/>
</dbReference>
<comment type="similarity">
    <text evidence="1">Belongs to the PPR family. PCMP-H subfamily.</text>
</comment>
<feature type="repeat" description="PPR" evidence="3">
    <location>
        <begin position="290"/>
        <end position="324"/>
    </location>
</feature>
<dbReference type="PROSITE" id="PS51375">
    <property type="entry name" value="PPR"/>
    <property type="match status" value="5"/>
</dbReference>
<sequence>MAAPSVPLTTIQTTTTDRRFASHPTISLIDRCSTPHQLKQIHAQMLRAGLFSDPFSASKLLHSSAFSESPSLRYARQVFDQIPQPNLYSWNVLLRAYASSSQPIDCLLMFIRLHQECVERPNKFTYPFVIKASAQLADSGLGRVIHGMAVKEGFSSDLFVNNSLIHFYCECGLLDAARLVFASMPERDAVSWNSMINGLARNGFADEATKFFLQMDSEIGVKPNDITLVGLLSACRKKADLKFGKWVHSYIQKNGIEPNLILCNSILDMYAKCGSMKDARNLFDTMDAKDIISWTTVLAGYAKSGDFNAAMDLFESLPKKDIAAWNALISGYEQNGNPKGAIAIFNELQLSKATRPNEVTLVSILSACSQLGALDLGSWVHVYIKRENVRLNCHLATALIDMYSKCGDLQKALEVFNSVDKIKRDTFVWSSMIAGLGMHGHGKDAIEIFSKMREAKVKPSWITFMNLLSACSHSGLVEEGREFFHQMERFYGVKPSVEHYACMVDIVGRAGLLDEAVELIGNMPVNPSASVWGSLLGACRLHKNVDLAENACERLLAIEPQNHGAYVLLSNIYADSGIWDKVSELRKRMRDAGLKKEPGCSLVEVNGAVHEFLVGDNTHPISREIYSKLGEISDRLKSLGYVPRKSEVLQLVEEDDMREKALHLHSERLALAFGLLSDHSGRPIRIVKNLRVCGDCHEVMKLVSEVYDREIVLRDRYRFHHFKEGFCSCKDYW</sequence>
<dbReference type="FunFam" id="1.25.40.10:FF:000348">
    <property type="entry name" value="Pentatricopeptide repeat-containing protein chloroplastic"/>
    <property type="match status" value="1"/>
</dbReference>
<dbReference type="NCBIfam" id="TIGR00756">
    <property type="entry name" value="PPR"/>
    <property type="match status" value="6"/>
</dbReference>
<dbReference type="Pfam" id="PF20431">
    <property type="entry name" value="E_motif"/>
    <property type="match status" value="1"/>
</dbReference>
<dbReference type="EMBL" id="BKCP01004738">
    <property type="protein sequence ID" value="GER33482.1"/>
    <property type="molecule type" value="Genomic_DNA"/>
</dbReference>
<dbReference type="Proteomes" id="UP000325081">
    <property type="component" value="Unassembled WGS sequence"/>
</dbReference>
<feature type="repeat" description="PPR" evidence="3">
    <location>
        <begin position="259"/>
        <end position="289"/>
    </location>
</feature>
<dbReference type="AlphaFoldDB" id="A0A5A7PLK0"/>
<dbReference type="PANTHER" id="PTHR47926:SF452">
    <property type="entry name" value="PENTATRICOPEPTIDE REPEAT-CONTAINING PROTEIN"/>
    <property type="match status" value="1"/>
</dbReference>
<evidence type="ECO:0000256" key="1">
    <source>
        <dbReference type="ARBA" id="ARBA00006643"/>
    </source>
</evidence>
<name>A0A5A7PLK0_STRAF</name>
<organism evidence="5 6">
    <name type="scientific">Striga asiatica</name>
    <name type="common">Asiatic witchweed</name>
    <name type="synonym">Buchnera asiatica</name>
    <dbReference type="NCBI Taxonomy" id="4170"/>
    <lineage>
        <taxon>Eukaryota</taxon>
        <taxon>Viridiplantae</taxon>
        <taxon>Streptophyta</taxon>
        <taxon>Embryophyta</taxon>
        <taxon>Tracheophyta</taxon>
        <taxon>Spermatophyta</taxon>
        <taxon>Magnoliopsida</taxon>
        <taxon>eudicotyledons</taxon>
        <taxon>Gunneridae</taxon>
        <taxon>Pentapetalae</taxon>
        <taxon>asterids</taxon>
        <taxon>lamiids</taxon>
        <taxon>Lamiales</taxon>
        <taxon>Orobanchaceae</taxon>
        <taxon>Buchnereae</taxon>
        <taxon>Striga</taxon>
    </lineage>
</organism>
<feature type="domain" description="DYW" evidence="4">
    <location>
        <begin position="640"/>
        <end position="733"/>
    </location>
</feature>
<dbReference type="InterPro" id="IPR046849">
    <property type="entry name" value="E2_motif"/>
</dbReference>
<comment type="caution">
    <text evidence="5">The sequence shown here is derived from an EMBL/GenBank/DDBJ whole genome shotgun (WGS) entry which is preliminary data.</text>
</comment>
<evidence type="ECO:0000313" key="6">
    <source>
        <dbReference type="Proteomes" id="UP000325081"/>
    </source>
</evidence>
<dbReference type="Pfam" id="PF01535">
    <property type="entry name" value="PPR"/>
    <property type="match status" value="5"/>
</dbReference>
<dbReference type="Pfam" id="PF13041">
    <property type="entry name" value="PPR_2"/>
    <property type="match status" value="3"/>
</dbReference>
<accession>A0A5A7PLK0</accession>
<proteinExistence type="inferred from homology"/>
<dbReference type="GO" id="GO:0003729">
    <property type="term" value="F:mRNA binding"/>
    <property type="evidence" value="ECO:0007669"/>
    <property type="project" value="UniProtKB-ARBA"/>
</dbReference>
<evidence type="ECO:0000313" key="5">
    <source>
        <dbReference type="EMBL" id="GER33482.1"/>
    </source>
</evidence>
<keyword evidence="2" id="KW-0677">Repeat</keyword>
<dbReference type="GO" id="GO:0008270">
    <property type="term" value="F:zinc ion binding"/>
    <property type="evidence" value="ECO:0007669"/>
    <property type="project" value="InterPro"/>
</dbReference>
<protein>
    <submittedName>
        <fullName evidence="5">Pentatricopeptide repeat-containing family protein</fullName>
    </submittedName>
</protein>
<evidence type="ECO:0000256" key="3">
    <source>
        <dbReference type="PROSITE-ProRule" id="PRU00708"/>
    </source>
</evidence>
<dbReference type="InterPro" id="IPR011990">
    <property type="entry name" value="TPR-like_helical_dom_sf"/>
</dbReference>